<evidence type="ECO:0000313" key="2">
    <source>
        <dbReference type="EMBL" id="KAF2904174.1"/>
    </source>
</evidence>
<dbReference type="GO" id="GO:0071203">
    <property type="term" value="C:WASH complex"/>
    <property type="evidence" value="ECO:0007669"/>
    <property type="project" value="InterPro"/>
</dbReference>
<protein>
    <submittedName>
        <fullName evidence="2">Uncharacterized protein</fullName>
    </submittedName>
</protein>
<comment type="similarity">
    <text evidence="1">Belongs to the strumpellin family.</text>
</comment>
<dbReference type="GO" id="GO:0030041">
    <property type="term" value="P:actin filament polymerization"/>
    <property type="evidence" value="ECO:0007669"/>
    <property type="project" value="TreeGrafter"/>
</dbReference>
<sequence length="210" mass="24979">MNEFFAENNICGQNVLQLVSRGNAVIAELLRLKDYIPNVFKLENKQDAQRYSEIILDFSYFKVTEAHEHKIENNEALRDLDEEFRDNHIEIINRFYLAFESIHTYITDLNHFLDELDEGMYIHQSLETIFADVEGRQVMCEALYLYGVMLLIVDAHIEGIIRERLLVSYYRYTPQRRDSQSRIDEVCKLLRDTGYNSNKKPNNYPEDYFK</sequence>
<evidence type="ECO:0000256" key="1">
    <source>
        <dbReference type="ARBA" id="ARBA00006224"/>
    </source>
</evidence>
<dbReference type="OrthoDB" id="565118at2759"/>
<dbReference type="GO" id="GO:0007032">
    <property type="term" value="P:endosome organization"/>
    <property type="evidence" value="ECO:0007669"/>
    <property type="project" value="TreeGrafter"/>
</dbReference>
<dbReference type="GO" id="GO:0140285">
    <property type="term" value="P:endosome fission"/>
    <property type="evidence" value="ECO:0007669"/>
    <property type="project" value="TreeGrafter"/>
</dbReference>
<accession>A0A8K0DHC2</accession>
<evidence type="ECO:0000313" key="3">
    <source>
        <dbReference type="Proteomes" id="UP000801492"/>
    </source>
</evidence>
<name>A0A8K0DHC2_IGNLU</name>
<reference evidence="2" key="1">
    <citation type="submission" date="2019-08" db="EMBL/GenBank/DDBJ databases">
        <title>The genome of the North American firefly Photinus pyralis.</title>
        <authorList>
            <consortium name="Photinus pyralis genome working group"/>
            <person name="Fallon T.R."/>
            <person name="Sander Lower S.E."/>
            <person name="Weng J.-K."/>
        </authorList>
    </citation>
    <scope>NUCLEOTIDE SEQUENCE</scope>
    <source>
        <strain evidence="2">TRF0915ILg1</strain>
        <tissue evidence="2">Whole body</tissue>
    </source>
</reference>
<keyword evidence="3" id="KW-1185">Reference proteome</keyword>
<dbReference type="GO" id="GO:0005768">
    <property type="term" value="C:endosome"/>
    <property type="evidence" value="ECO:0007669"/>
    <property type="project" value="TreeGrafter"/>
</dbReference>
<dbReference type="PANTHER" id="PTHR15691">
    <property type="entry name" value="WASH COMPLEX SUBUNIT 5"/>
    <property type="match status" value="1"/>
</dbReference>
<dbReference type="Proteomes" id="UP000801492">
    <property type="component" value="Unassembled WGS sequence"/>
</dbReference>
<dbReference type="PANTHER" id="PTHR15691:SF6">
    <property type="entry name" value="WASH COMPLEX SUBUNIT 5"/>
    <property type="match status" value="1"/>
</dbReference>
<comment type="caution">
    <text evidence="2">The sequence shown here is derived from an EMBL/GenBank/DDBJ whole genome shotgun (WGS) entry which is preliminary data.</text>
</comment>
<dbReference type="EMBL" id="VTPC01000827">
    <property type="protein sequence ID" value="KAF2904174.1"/>
    <property type="molecule type" value="Genomic_DNA"/>
</dbReference>
<dbReference type="InterPro" id="IPR019393">
    <property type="entry name" value="WASH_strumpellin"/>
</dbReference>
<organism evidence="2 3">
    <name type="scientific">Ignelater luminosus</name>
    <name type="common">Cucubano</name>
    <name type="synonym">Pyrophorus luminosus</name>
    <dbReference type="NCBI Taxonomy" id="2038154"/>
    <lineage>
        <taxon>Eukaryota</taxon>
        <taxon>Metazoa</taxon>
        <taxon>Ecdysozoa</taxon>
        <taxon>Arthropoda</taxon>
        <taxon>Hexapoda</taxon>
        <taxon>Insecta</taxon>
        <taxon>Pterygota</taxon>
        <taxon>Neoptera</taxon>
        <taxon>Endopterygota</taxon>
        <taxon>Coleoptera</taxon>
        <taxon>Polyphaga</taxon>
        <taxon>Elateriformia</taxon>
        <taxon>Elateroidea</taxon>
        <taxon>Elateridae</taxon>
        <taxon>Agrypninae</taxon>
        <taxon>Pyrophorini</taxon>
        <taxon>Ignelater</taxon>
    </lineage>
</organism>
<proteinExistence type="inferred from homology"/>
<gene>
    <name evidence="2" type="ORF">ILUMI_01994</name>
</gene>
<dbReference type="GO" id="GO:0051125">
    <property type="term" value="P:regulation of actin nucleation"/>
    <property type="evidence" value="ECO:0007669"/>
    <property type="project" value="TreeGrafter"/>
</dbReference>
<dbReference type="AlphaFoldDB" id="A0A8K0DHC2"/>
<dbReference type="Pfam" id="PF10266">
    <property type="entry name" value="Strumpellin"/>
    <property type="match status" value="1"/>
</dbReference>